<evidence type="ECO:0000259" key="8">
    <source>
        <dbReference type="SMART" id="SM01267"/>
    </source>
</evidence>
<evidence type="ECO:0000256" key="3">
    <source>
        <dbReference type="ARBA" id="ARBA00023015"/>
    </source>
</evidence>
<dbReference type="SMART" id="SM01268">
    <property type="entry name" value="BTD"/>
    <property type="match status" value="1"/>
</dbReference>
<evidence type="ECO:0000313" key="10">
    <source>
        <dbReference type="EMBL" id="WBW75368.1"/>
    </source>
</evidence>
<evidence type="ECO:0000256" key="1">
    <source>
        <dbReference type="ARBA" id="ARBA00004123"/>
    </source>
</evidence>
<keyword evidence="5" id="KW-0804">Transcription</keyword>
<dbReference type="Pfam" id="PF09270">
    <property type="entry name" value="BTD"/>
    <property type="match status" value="1"/>
</dbReference>
<keyword evidence="4 10" id="KW-0238">DNA-binding</keyword>
<feature type="domain" description="RBP-J/Cbf11/Cbf12 DNA binding" evidence="8">
    <location>
        <begin position="454"/>
        <end position="606"/>
    </location>
</feature>
<dbReference type="InterPro" id="IPR037095">
    <property type="entry name" value="RBP-J/Cbf11_DNA-bd_sf"/>
</dbReference>
<keyword evidence="6" id="KW-0539">Nucleus</keyword>
<feature type="region of interest" description="Disordered" evidence="7">
    <location>
        <begin position="134"/>
        <end position="156"/>
    </location>
</feature>
<dbReference type="InterPro" id="IPR015351">
    <property type="entry name" value="RBP-J/Cbf11/Cbf12_DNA-bd"/>
</dbReference>
<comment type="similarity">
    <text evidence="2">Belongs to the Su(H) family.</text>
</comment>
<accession>A0AAE9WK74</accession>
<organism evidence="10 11">
    <name type="scientific">Schizosaccharomyces osmophilus</name>
    <dbReference type="NCBI Taxonomy" id="2545709"/>
    <lineage>
        <taxon>Eukaryota</taxon>
        <taxon>Fungi</taxon>
        <taxon>Dikarya</taxon>
        <taxon>Ascomycota</taxon>
        <taxon>Taphrinomycotina</taxon>
        <taxon>Schizosaccharomycetes</taxon>
        <taxon>Schizosaccharomycetales</taxon>
        <taxon>Schizosaccharomycetaceae</taxon>
        <taxon>Schizosaccharomyces</taxon>
    </lineage>
</organism>
<evidence type="ECO:0000256" key="4">
    <source>
        <dbReference type="ARBA" id="ARBA00023125"/>
    </source>
</evidence>
<evidence type="ECO:0000256" key="2">
    <source>
        <dbReference type="ARBA" id="ARBA00009704"/>
    </source>
</evidence>
<dbReference type="SUPFAM" id="SSF49417">
    <property type="entry name" value="p53-like transcription factors"/>
    <property type="match status" value="1"/>
</dbReference>
<evidence type="ECO:0000313" key="11">
    <source>
        <dbReference type="Proteomes" id="UP001212411"/>
    </source>
</evidence>
<dbReference type="InterPro" id="IPR015350">
    <property type="entry name" value="Beta-trefoil_DNA-bd_dom"/>
</dbReference>
<dbReference type="EMBL" id="CP115613">
    <property type="protein sequence ID" value="WBW75368.1"/>
    <property type="molecule type" value="Genomic_DNA"/>
</dbReference>
<feature type="domain" description="Beta-trefoil DNA-binding" evidence="9">
    <location>
        <begin position="607"/>
        <end position="801"/>
    </location>
</feature>
<dbReference type="InterPro" id="IPR008967">
    <property type="entry name" value="p53-like_TF_DNA-bd_sf"/>
</dbReference>
<dbReference type="AlphaFoldDB" id="A0AAE9WK74"/>
<dbReference type="GeneID" id="80877921"/>
<dbReference type="Proteomes" id="UP001212411">
    <property type="component" value="Chromosome 3"/>
</dbReference>
<name>A0AAE9WK74_9SCHI</name>
<dbReference type="KEGG" id="som:SOMG_04447"/>
<reference evidence="10 11" key="1">
    <citation type="journal article" date="2023" name="G3 (Bethesda)">
        <title>A high-quality reference genome for the fission yeast Schizosaccharomyces osmophilus.</title>
        <authorList>
            <person name="Jia G.S."/>
            <person name="Zhang W.C."/>
            <person name="Liang Y."/>
            <person name="Liu X.H."/>
            <person name="Rhind N."/>
            <person name="Pidoux A."/>
            <person name="Brysch-Herzberg M."/>
            <person name="Du L.L."/>
        </authorList>
    </citation>
    <scope>NUCLEOTIDE SEQUENCE [LARGE SCALE GENOMIC DNA]</scope>
    <source>
        <strain evidence="10 11">CBS 15793</strain>
    </source>
</reference>
<dbReference type="RefSeq" id="XP_056039611.1">
    <property type="nucleotide sequence ID" value="XM_056183232.1"/>
</dbReference>
<evidence type="ECO:0000256" key="7">
    <source>
        <dbReference type="SAM" id="MobiDB-lite"/>
    </source>
</evidence>
<dbReference type="GO" id="GO:0005634">
    <property type="term" value="C:nucleus"/>
    <property type="evidence" value="ECO:0007669"/>
    <property type="project" value="UniProtKB-SubCell"/>
</dbReference>
<proteinExistence type="inferred from homology"/>
<dbReference type="GO" id="GO:0000978">
    <property type="term" value="F:RNA polymerase II cis-regulatory region sequence-specific DNA binding"/>
    <property type="evidence" value="ECO:0007669"/>
    <property type="project" value="InterPro"/>
</dbReference>
<dbReference type="SMART" id="SM01267">
    <property type="entry name" value="LAG1_DNAbind"/>
    <property type="match status" value="1"/>
</dbReference>
<feature type="compositionally biased region" description="Polar residues" evidence="7">
    <location>
        <begin position="259"/>
        <end position="277"/>
    </location>
</feature>
<evidence type="ECO:0000256" key="5">
    <source>
        <dbReference type="ARBA" id="ARBA00023163"/>
    </source>
</evidence>
<keyword evidence="3" id="KW-0805">Transcription regulation</keyword>
<keyword evidence="11" id="KW-1185">Reference proteome</keyword>
<sequence length="938" mass="104817">MNPRRFSNHFFEELPPSYFQEYTTEAHNVTELFARFGTRSQNSLHSTLDSFPFGKDDYFSSNQTMPADYPSTTSDSSSTFYPRYFQNTQDDVSNELKNTKKIDTPNGGEFSDPSNMYVFPFVLSPAPSLPFQSVYDSLPQPVQSSQDDHSQETPYHPLYNPSFMNSSDLAAYPAQPISDEALNFSKTSRLPYSQPLSHNPDSLDFSNVNACAFLDPTVSYEASTCSFSAYPTCSSQLPELAAPQNFTSPSSAYAERNASPRQSPSMSLANTSSTDINSPAVDGIRAASYKYASNCATKHNFQQTLEAHPPVQTETSHVFAPNDLENKSINLKNCESNSLFYQPYTDQTHQDTSCLPTPSIDSNAYCPKTQKHTQYGTNHTDAVSSRPLASDVYLFQNGEPLFVKKSKSMTEDSVPKNTTSESVSSSIPPSIYSYYTYIEQRLRYVLQHHESLCSFNICMPSVCQKSYGSERRYLCPPIVLYFLGINWFDYESDEMVILSNIVKDAEDANLSKSVLYYDADGKEVSSSSKKQFSTSDEQCQKSSPVWASTMLKTIYYTGTGEHDKLGRSTQLQLQIDTKSKQLGIDKVRLGVISKPSQKRALAKVSDMSICHGDCVSLFNRYRAQHNNALFLSTSRLPQVLSDKSTRMKASGNFFPDIDTPTTAENEQGRLIMTSDTWEPFYILSVDELKKGNGSVTANTQRVVLSFDTLVILASQITGVQSPPLILKKRESWKVSISCAKSHESFNCLSKLAFQCPVSKRFLSIDELNFGGVGYTEGEFQFNDKLNPTSATHSVLPWSAMWSIISTQSYSTNFYDEPLFKNRKHSVPSMPAVKYMYSDKQSLLYVYGTGFATDVQVWIGDAKCEVLKKTGDSLNPSTLPDVVSSSRFCSRLQAFPVNLTCVACVLPLHLLGSKITTNPILLFQHDTFFHSGFAWPLHS</sequence>
<dbReference type="Gene3D" id="2.60.40.1450">
    <property type="entry name" value="LAG1, DNA binding domain"/>
    <property type="match status" value="1"/>
</dbReference>
<dbReference type="InterPro" id="IPR036358">
    <property type="entry name" value="BTD_sf"/>
</dbReference>
<feature type="region of interest" description="Disordered" evidence="7">
    <location>
        <begin position="248"/>
        <end position="277"/>
    </location>
</feature>
<dbReference type="Gene3D" id="2.80.10.50">
    <property type="match status" value="1"/>
</dbReference>
<dbReference type="Pfam" id="PF09271">
    <property type="entry name" value="LAG1-DNAbind"/>
    <property type="match status" value="1"/>
</dbReference>
<dbReference type="InterPro" id="IPR040159">
    <property type="entry name" value="CLS_fam"/>
</dbReference>
<evidence type="ECO:0000256" key="6">
    <source>
        <dbReference type="ARBA" id="ARBA00023242"/>
    </source>
</evidence>
<feature type="compositionally biased region" description="Polar residues" evidence="7">
    <location>
        <begin position="134"/>
        <end position="145"/>
    </location>
</feature>
<evidence type="ECO:0000259" key="9">
    <source>
        <dbReference type="SMART" id="SM01268"/>
    </source>
</evidence>
<gene>
    <name evidence="10" type="primary">cbf12</name>
    <name evidence="10" type="ORF">SOMG_04447</name>
</gene>
<protein>
    <submittedName>
        <fullName evidence="10">DNA-binding transcription factor, CBF1/Su(H)/LAG-1 family Cbf12</fullName>
    </submittedName>
</protein>
<dbReference type="PANTHER" id="PTHR10665">
    <property type="entry name" value="RECOMBINING BINDING PROTEIN SUPPRESSOR OF HAIRLESS"/>
    <property type="match status" value="1"/>
</dbReference>
<dbReference type="GO" id="GO:0001228">
    <property type="term" value="F:DNA-binding transcription activator activity, RNA polymerase II-specific"/>
    <property type="evidence" value="ECO:0007669"/>
    <property type="project" value="InterPro"/>
</dbReference>
<comment type="subcellular location">
    <subcellularLocation>
        <location evidence="1">Nucleus</location>
    </subcellularLocation>
</comment>
<dbReference type="SUPFAM" id="SSF110217">
    <property type="entry name" value="DNA-binding protein LAG-1 (CSL)"/>
    <property type="match status" value="1"/>
</dbReference>